<feature type="compositionally biased region" description="Basic and acidic residues" evidence="7">
    <location>
        <begin position="390"/>
        <end position="408"/>
    </location>
</feature>
<dbReference type="InterPro" id="IPR041623">
    <property type="entry name" value="NOG1_N"/>
</dbReference>
<feature type="compositionally biased region" description="Basic residues" evidence="7">
    <location>
        <begin position="508"/>
        <end position="519"/>
    </location>
</feature>
<dbReference type="Pfam" id="PF08155">
    <property type="entry name" value="NOGCT"/>
    <property type="match status" value="1"/>
</dbReference>
<sequence length="708" mass="79947">MATFRPNIAPVPSAAQFLDIVLSKTQRKTPTVVHPGWKITRIRSFYMRKAMFTRDAFCEKLDAILAEFPILDNLHPFISSLMNVLYDKNHYKLALGQLNTARHLIDQVAKDYTRLIKFGDSLYRCKQLKRAALGRMATIMRRQKDPLAYLEQVRQHISRLPSIDPSTRTLLICGYPNVGKSSFINKVTRADVDVQPYAFTTKSLFVGHMDYKYLRWQVIDTPGILDHPLEEMNTIEMQSITALAHLRSAVLYFMDLSEQCGYTIEAQVALFNSIKPLFANKPTMLIINKIDVRRLSDLEPERAALVRSLADDSDGKVVMAEISTFTEEGVMAARNTACDALLETRVEAKSKGGKVDAILNRVHVSQPKARDDIERKPFIPAGVATRKKYDKNDPERRRLERDEQEERGGAGVHNIDLKKNYLIPEEERWDVIPEFAHGKNIADFVDPDIMERLEELEREEERLEAEGFYDVEQEEEEEDEEREVREAAESIRKRKDEAKLMSQDRKSLKARARVPRKMQSRTLGEMEEKLRSLGIDPSSITARAEILAKAKGITVTAGKRKRTGEEAEEMEVDSEAGAADDSAAWSDEDESMDVDDAAASARGAKSRKSNAGKRLATVRSATAGIGTTTKSGGRPSARAGPVRTPSKNRQTEGFQGPAQIRKARDLHDLSLRERNRLAKASESDRAIKEKMPKWLFAGKRGKGTSRSR</sequence>
<keyword evidence="10" id="KW-1185">Reference proteome</keyword>
<dbReference type="RefSeq" id="XP_025596116.1">
    <property type="nucleotide sequence ID" value="XM_025743179.1"/>
</dbReference>
<evidence type="ECO:0000256" key="1">
    <source>
        <dbReference type="ARBA" id="ARBA00002889"/>
    </source>
</evidence>
<dbReference type="InterPro" id="IPR012973">
    <property type="entry name" value="NOG_C"/>
</dbReference>
<dbReference type="InterPro" id="IPR010674">
    <property type="entry name" value="NOG1_Rossman_fold_dom"/>
</dbReference>
<comment type="subcellular location">
    <subcellularLocation>
        <location evidence="2">Nucleus</location>
        <location evidence="2">Nucleolus</location>
    </subcellularLocation>
</comment>
<feature type="region of interest" description="Disordered" evidence="7">
    <location>
        <begin position="556"/>
        <end position="708"/>
    </location>
</feature>
<dbReference type="CDD" id="cd01897">
    <property type="entry name" value="NOG"/>
    <property type="match status" value="1"/>
</dbReference>
<dbReference type="Proteomes" id="UP000245946">
    <property type="component" value="Unassembled WGS sequence"/>
</dbReference>
<dbReference type="GO" id="GO:0005730">
    <property type="term" value="C:nucleolus"/>
    <property type="evidence" value="ECO:0007669"/>
    <property type="project" value="UniProtKB-SubCell"/>
</dbReference>
<keyword evidence="6" id="KW-0539">Nucleus</keyword>
<keyword evidence="5" id="KW-0342">GTP-binding</keyword>
<evidence type="ECO:0000256" key="5">
    <source>
        <dbReference type="ARBA" id="ARBA00023134"/>
    </source>
</evidence>
<dbReference type="InterPro" id="IPR031167">
    <property type="entry name" value="G_OBG"/>
</dbReference>
<feature type="compositionally biased region" description="Basic residues" evidence="7">
    <location>
        <begin position="699"/>
        <end position="708"/>
    </location>
</feature>
<dbReference type="GO" id="GO:0005525">
    <property type="term" value="F:GTP binding"/>
    <property type="evidence" value="ECO:0007669"/>
    <property type="project" value="UniProtKB-KW"/>
</dbReference>
<dbReference type="Pfam" id="PF17835">
    <property type="entry name" value="NOG1_N"/>
    <property type="match status" value="1"/>
</dbReference>
<evidence type="ECO:0000256" key="2">
    <source>
        <dbReference type="ARBA" id="ARBA00004604"/>
    </source>
</evidence>
<feature type="compositionally biased region" description="Acidic residues" evidence="7">
    <location>
        <begin position="470"/>
        <end position="481"/>
    </location>
</feature>
<feature type="compositionally biased region" description="Basic and acidic residues" evidence="7">
    <location>
        <begin position="662"/>
        <end position="692"/>
    </location>
</feature>
<comment type="function">
    <text evidence="1">Involved in the biogenesis of the 60S ribosomal subunit.</text>
</comment>
<evidence type="ECO:0000313" key="9">
    <source>
        <dbReference type="EMBL" id="PWN95837.1"/>
    </source>
</evidence>
<dbReference type="Gene3D" id="3.40.50.300">
    <property type="entry name" value="P-loop containing nucleotide triphosphate hydrolases"/>
    <property type="match status" value="1"/>
</dbReference>
<keyword evidence="3" id="KW-0690">Ribosome biogenesis</keyword>
<gene>
    <name evidence="9" type="ORF">FA09DRAFT_331789</name>
</gene>
<feature type="region of interest" description="Disordered" evidence="7">
    <location>
        <begin position="470"/>
        <end position="524"/>
    </location>
</feature>
<dbReference type="PRINTS" id="PR00326">
    <property type="entry name" value="GTP1OBG"/>
</dbReference>
<dbReference type="InterPro" id="IPR024926">
    <property type="entry name" value="NOG1"/>
</dbReference>
<evidence type="ECO:0000256" key="7">
    <source>
        <dbReference type="SAM" id="MobiDB-lite"/>
    </source>
</evidence>
<dbReference type="GO" id="GO:0042254">
    <property type="term" value="P:ribosome biogenesis"/>
    <property type="evidence" value="ECO:0007669"/>
    <property type="project" value="UniProtKB-KW"/>
</dbReference>
<feature type="compositionally biased region" description="Basic and acidic residues" evidence="7">
    <location>
        <begin position="482"/>
        <end position="507"/>
    </location>
</feature>
<keyword evidence="4" id="KW-0547">Nucleotide-binding</keyword>
<reference evidence="9 10" key="1">
    <citation type="journal article" date="2018" name="Mol. Biol. Evol.">
        <title>Broad Genomic Sampling Reveals a Smut Pathogenic Ancestry of the Fungal Clade Ustilaginomycotina.</title>
        <authorList>
            <person name="Kijpornyongpan T."/>
            <person name="Mondo S.J."/>
            <person name="Barry K."/>
            <person name="Sandor L."/>
            <person name="Lee J."/>
            <person name="Lipzen A."/>
            <person name="Pangilinan J."/>
            <person name="LaButti K."/>
            <person name="Hainaut M."/>
            <person name="Henrissat B."/>
            <person name="Grigoriev I.V."/>
            <person name="Spatafora J.W."/>
            <person name="Aime M.C."/>
        </authorList>
    </citation>
    <scope>NUCLEOTIDE SEQUENCE [LARGE SCALE GENOMIC DNA]</scope>
    <source>
        <strain evidence="9 10">MCA 4186</strain>
    </source>
</reference>
<dbReference type="Pfam" id="PF06858">
    <property type="entry name" value="NOG1"/>
    <property type="match status" value="1"/>
</dbReference>
<dbReference type="SUPFAM" id="SSF52540">
    <property type="entry name" value="P-loop containing nucleoside triphosphate hydrolases"/>
    <property type="match status" value="1"/>
</dbReference>
<accession>A0A316Z221</accession>
<dbReference type="PIRSF" id="PIRSF038919">
    <property type="entry name" value="NOG1"/>
    <property type="match status" value="1"/>
</dbReference>
<feature type="compositionally biased region" description="Low complexity" evidence="7">
    <location>
        <begin position="575"/>
        <end position="585"/>
    </location>
</feature>
<dbReference type="Gene3D" id="1.20.120.1190">
    <property type="match status" value="1"/>
</dbReference>
<dbReference type="EMBL" id="KZ819302">
    <property type="protein sequence ID" value="PWN95837.1"/>
    <property type="molecule type" value="Genomic_DNA"/>
</dbReference>
<dbReference type="InterPro" id="IPR027417">
    <property type="entry name" value="P-loop_NTPase"/>
</dbReference>
<dbReference type="PROSITE" id="PS51710">
    <property type="entry name" value="G_OBG"/>
    <property type="match status" value="1"/>
</dbReference>
<evidence type="ECO:0000313" key="10">
    <source>
        <dbReference type="Proteomes" id="UP000245946"/>
    </source>
</evidence>
<evidence type="ECO:0000256" key="4">
    <source>
        <dbReference type="ARBA" id="ARBA00022741"/>
    </source>
</evidence>
<protein>
    <submittedName>
        <fullName evidence="9">Putative NOG1-nucleolar G-protein required for 60S ribosomal subunit biogenesis</fullName>
    </submittedName>
</protein>
<feature type="compositionally biased region" description="Acidic residues" evidence="7">
    <location>
        <begin position="586"/>
        <end position="596"/>
    </location>
</feature>
<dbReference type="GeneID" id="37270723"/>
<dbReference type="FunFam" id="3.40.50.300:FF:000496">
    <property type="entry name" value="Nucleolar GTP-binding protein 1"/>
    <property type="match status" value="1"/>
</dbReference>
<evidence type="ECO:0000259" key="8">
    <source>
        <dbReference type="PROSITE" id="PS51710"/>
    </source>
</evidence>
<name>A0A316Z221_9BASI</name>
<dbReference type="PANTHER" id="PTHR45759">
    <property type="entry name" value="NUCLEOLAR GTP-BINDING PROTEIN 1"/>
    <property type="match status" value="1"/>
</dbReference>
<proteinExistence type="predicted"/>
<evidence type="ECO:0000256" key="3">
    <source>
        <dbReference type="ARBA" id="ARBA00022517"/>
    </source>
</evidence>
<feature type="domain" description="OBG-type G" evidence="8">
    <location>
        <begin position="168"/>
        <end position="342"/>
    </location>
</feature>
<organism evidence="9 10">
    <name type="scientific">Tilletiopsis washingtonensis</name>
    <dbReference type="NCBI Taxonomy" id="58919"/>
    <lineage>
        <taxon>Eukaryota</taxon>
        <taxon>Fungi</taxon>
        <taxon>Dikarya</taxon>
        <taxon>Basidiomycota</taxon>
        <taxon>Ustilaginomycotina</taxon>
        <taxon>Exobasidiomycetes</taxon>
        <taxon>Entylomatales</taxon>
        <taxon>Entylomatales incertae sedis</taxon>
        <taxon>Tilletiopsis</taxon>
    </lineage>
</organism>
<feature type="region of interest" description="Disordered" evidence="7">
    <location>
        <begin position="383"/>
        <end position="410"/>
    </location>
</feature>
<dbReference type="STRING" id="58919.A0A316Z221"/>
<evidence type="ECO:0000256" key="6">
    <source>
        <dbReference type="ARBA" id="ARBA00023242"/>
    </source>
</evidence>
<dbReference type="OrthoDB" id="415015at2759"/>
<dbReference type="AlphaFoldDB" id="A0A316Z221"/>
<dbReference type="InterPro" id="IPR006073">
    <property type="entry name" value="GTP-bd"/>
</dbReference>